<comment type="caution">
    <text evidence="3">The sequence shown here is derived from an EMBL/GenBank/DDBJ whole genome shotgun (WGS) entry which is preliminary data.</text>
</comment>
<dbReference type="InterPro" id="IPR036514">
    <property type="entry name" value="SGNH_hydro_sf"/>
</dbReference>
<dbReference type="SUPFAM" id="SSF52266">
    <property type="entry name" value="SGNH hydrolase"/>
    <property type="match status" value="1"/>
</dbReference>
<dbReference type="InterPro" id="IPR001087">
    <property type="entry name" value="GDSL"/>
</dbReference>
<organism evidence="3 4">
    <name type="scientific">Trapa incisa</name>
    <dbReference type="NCBI Taxonomy" id="236973"/>
    <lineage>
        <taxon>Eukaryota</taxon>
        <taxon>Viridiplantae</taxon>
        <taxon>Streptophyta</taxon>
        <taxon>Embryophyta</taxon>
        <taxon>Tracheophyta</taxon>
        <taxon>Spermatophyta</taxon>
        <taxon>Magnoliopsida</taxon>
        <taxon>eudicotyledons</taxon>
        <taxon>Gunneridae</taxon>
        <taxon>Pentapetalae</taxon>
        <taxon>rosids</taxon>
        <taxon>malvids</taxon>
        <taxon>Myrtales</taxon>
        <taxon>Lythraceae</taxon>
        <taxon>Trapa</taxon>
    </lineage>
</organism>
<proteinExistence type="inferred from homology"/>
<evidence type="ECO:0008006" key="5">
    <source>
        <dbReference type="Google" id="ProtNLM"/>
    </source>
</evidence>
<dbReference type="PANTHER" id="PTHR22835:SF659">
    <property type="entry name" value="GDSL LIPASE_ACYLHYDROLASE, PUTATIVE (AFU_ORTHOLOGUE AFUA_2G00510)-RELATED"/>
    <property type="match status" value="1"/>
</dbReference>
<evidence type="ECO:0000313" key="4">
    <source>
        <dbReference type="Proteomes" id="UP001345219"/>
    </source>
</evidence>
<keyword evidence="2" id="KW-0325">Glycoprotein</keyword>
<dbReference type="PANTHER" id="PTHR22835">
    <property type="entry name" value="ZINC FINGER FYVE DOMAIN CONTAINING PROTEIN"/>
    <property type="match status" value="1"/>
</dbReference>
<dbReference type="Pfam" id="PF00657">
    <property type="entry name" value="Lipase_GDSL"/>
    <property type="match status" value="1"/>
</dbReference>
<evidence type="ECO:0000256" key="2">
    <source>
        <dbReference type="ARBA" id="ARBA00023180"/>
    </source>
</evidence>
<protein>
    <recommendedName>
        <fullName evidence="5">GDSL esterase/lipase</fullName>
    </recommendedName>
</protein>
<gene>
    <name evidence="3" type="ORF">SAY87_015213</name>
</gene>
<evidence type="ECO:0000313" key="3">
    <source>
        <dbReference type="EMBL" id="KAK4748627.1"/>
    </source>
</evidence>
<keyword evidence="4" id="KW-1185">Reference proteome</keyword>
<accession>A0AAN7JL87</accession>
<dbReference type="EMBL" id="JAXIOK010000019">
    <property type="protein sequence ID" value="KAK4748627.1"/>
    <property type="molecule type" value="Genomic_DNA"/>
</dbReference>
<dbReference type="Gene3D" id="3.40.50.1110">
    <property type="entry name" value="SGNH hydrolase"/>
    <property type="match status" value="1"/>
</dbReference>
<evidence type="ECO:0000256" key="1">
    <source>
        <dbReference type="ARBA" id="ARBA00008668"/>
    </source>
</evidence>
<sequence length="214" mass="23795">MISAMCYYDHGVLFGAECDSYFKTSLFMVGEIGGNDYNIPFLFTRAPIQQVRPFIPFVIQAIVNATTALIEEGAVNLVVPGNLPLGCVPAYNQSTYNPKTGCMDSFNAFSKHHNQMLIQALQRLRKRYPQARIAYLDFYGAAIKFYYKPESYGFTRASMLTSCCRGGGPFNFNSTRQCGAPGSTLCEDPSSYVSWDGVHLTEAAYRFMAKGLLL</sequence>
<reference evidence="3 4" key="1">
    <citation type="journal article" date="2023" name="Hortic Res">
        <title>Pangenome of water caltrop reveals structural variations and asymmetric subgenome divergence after allopolyploidization.</title>
        <authorList>
            <person name="Zhang X."/>
            <person name="Chen Y."/>
            <person name="Wang L."/>
            <person name="Yuan Y."/>
            <person name="Fang M."/>
            <person name="Shi L."/>
            <person name="Lu R."/>
            <person name="Comes H.P."/>
            <person name="Ma Y."/>
            <person name="Chen Y."/>
            <person name="Huang G."/>
            <person name="Zhou Y."/>
            <person name="Zheng Z."/>
            <person name="Qiu Y."/>
        </authorList>
    </citation>
    <scope>NUCLEOTIDE SEQUENCE [LARGE SCALE GENOMIC DNA]</scope>
    <source>
        <tissue evidence="3">Roots</tissue>
    </source>
</reference>
<dbReference type="Proteomes" id="UP001345219">
    <property type="component" value="Chromosome 12"/>
</dbReference>
<dbReference type="GO" id="GO:0016788">
    <property type="term" value="F:hydrolase activity, acting on ester bonds"/>
    <property type="evidence" value="ECO:0007669"/>
    <property type="project" value="InterPro"/>
</dbReference>
<name>A0AAN7JL87_9MYRT</name>
<dbReference type="AlphaFoldDB" id="A0AAN7JL87"/>
<comment type="similarity">
    <text evidence="1">Belongs to the 'GDSL' lipolytic enzyme family.</text>
</comment>